<dbReference type="PROSITE" id="PS50097">
    <property type="entry name" value="BTB"/>
    <property type="match status" value="1"/>
</dbReference>
<evidence type="ECO:0000256" key="4">
    <source>
        <dbReference type="SAM" id="MobiDB-lite"/>
    </source>
</evidence>
<evidence type="ECO:0000313" key="7">
    <source>
        <dbReference type="Proteomes" id="UP001162162"/>
    </source>
</evidence>
<dbReference type="InterPro" id="IPR015915">
    <property type="entry name" value="Kelch-typ_b-propeller"/>
</dbReference>
<feature type="compositionally biased region" description="Polar residues" evidence="4">
    <location>
        <begin position="12"/>
        <end position="25"/>
    </location>
</feature>
<dbReference type="Gene3D" id="1.25.40.420">
    <property type="match status" value="1"/>
</dbReference>
<dbReference type="PRINTS" id="PR00501">
    <property type="entry name" value="KELCHREPEAT"/>
</dbReference>
<dbReference type="EMBL" id="JAPWTK010000176">
    <property type="protein sequence ID" value="KAJ8946773.1"/>
    <property type="molecule type" value="Genomic_DNA"/>
</dbReference>
<sequence length="469" mass="54402">MEFTMKLRKIPSRSQSEDITTSSCKNAKKRRRSKITSCRKCVCTSTQASKYVRISSVWKELRIKSQLCDGIVKCNDGVEFKIHRAILAAVSPYFRALFTNSINRDQTEATEARMDISGEIFKTLLDYAYTGTCVIEKSNVKDLLKYADQYQILDVVQLCCSYLMEELCPANCLEILKFASQYFCKDLEQRGRLFIRHNFPKLLKESYEFYHISAHHLEEILRDDELNVKTEETVFEAIKMWINYSLIKRKVYVFDLLKCIRLGTLTLNNIQQICKWHVIDEDQQCKEYIDDILAVLNGLGQEDDVDYINNYLFRPRIPYTVLFSVGGWSDGSPTNFLETYDSRADRWLFSVDIDSSPRAYHGLCTLNGLIYMIGGFDGNDYFNTVRCFDPLAHKWSERSCMYYPRCYVSVVVHDGKIYAMGGYNGRTRMNSAERYDPEKNQWELITPMQKQRSDASAAAVHDKIYIVGG</sequence>
<protein>
    <recommendedName>
        <fullName evidence="5">BTB domain-containing protein</fullName>
    </recommendedName>
</protein>
<dbReference type="AlphaFoldDB" id="A0AAV8Y6I1"/>
<evidence type="ECO:0000259" key="5">
    <source>
        <dbReference type="PROSITE" id="PS50097"/>
    </source>
</evidence>
<dbReference type="Pfam" id="PF01344">
    <property type="entry name" value="Kelch_1"/>
    <property type="match status" value="2"/>
</dbReference>
<proteinExistence type="predicted"/>
<dbReference type="Gene3D" id="2.120.10.80">
    <property type="entry name" value="Kelch-type beta propeller"/>
    <property type="match status" value="1"/>
</dbReference>
<evidence type="ECO:0000313" key="6">
    <source>
        <dbReference type="EMBL" id="KAJ8946773.1"/>
    </source>
</evidence>
<dbReference type="InterPro" id="IPR000210">
    <property type="entry name" value="BTB/POZ_dom"/>
</dbReference>
<dbReference type="SMART" id="SM00612">
    <property type="entry name" value="Kelch"/>
    <property type="match status" value="3"/>
</dbReference>
<accession>A0AAV8Y6I1</accession>
<keyword evidence="7" id="KW-1185">Reference proteome</keyword>
<name>A0AAV8Y6I1_9CUCU</name>
<dbReference type="PANTHER" id="PTHR24412:SF172">
    <property type="entry name" value="KELCH-LIKE PROTEIN 10"/>
    <property type="match status" value="1"/>
</dbReference>
<dbReference type="InterPro" id="IPR011333">
    <property type="entry name" value="SKP1/BTB/POZ_sf"/>
</dbReference>
<reference evidence="6" key="1">
    <citation type="journal article" date="2023" name="Insect Mol. Biol.">
        <title>Genome sequencing provides insights into the evolution of gene families encoding plant cell wall-degrading enzymes in longhorned beetles.</title>
        <authorList>
            <person name="Shin N.R."/>
            <person name="Okamura Y."/>
            <person name="Kirsch R."/>
            <person name="Pauchet Y."/>
        </authorList>
    </citation>
    <scope>NUCLEOTIDE SEQUENCE</scope>
    <source>
        <strain evidence="6">AMC_N1</strain>
    </source>
</reference>
<evidence type="ECO:0000256" key="2">
    <source>
        <dbReference type="ARBA" id="ARBA00022737"/>
    </source>
</evidence>
<keyword evidence="2" id="KW-0677">Repeat</keyword>
<dbReference type="SUPFAM" id="SSF54695">
    <property type="entry name" value="POZ domain"/>
    <property type="match status" value="1"/>
</dbReference>
<dbReference type="Pfam" id="PF00651">
    <property type="entry name" value="BTB"/>
    <property type="match status" value="1"/>
</dbReference>
<organism evidence="6 7">
    <name type="scientific">Aromia moschata</name>
    <dbReference type="NCBI Taxonomy" id="1265417"/>
    <lineage>
        <taxon>Eukaryota</taxon>
        <taxon>Metazoa</taxon>
        <taxon>Ecdysozoa</taxon>
        <taxon>Arthropoda</taxon>
        <taxon>Hexapoda</taxon>
        <taxon>Insecta</taxon>
        <taxon>Pterygota</taxon>
        <taxon>Neoptera</taxon>
        <taxon>Endopterygota</taxon>
        <taxon>Coleoptera</taxon>
        <taxon>Polyphaga</taxon>
        <taxon>Cucujiformia</taxon>
        <taxon>Chrysomeloidea</taxon>
        <taxon>Cerambycidae</taxon>
        <taxon>Cerambycinae</taxon>
        <taxon>Callichromatini</taxon>
        <taxon>Aromia</taxon>
    </lineage>
</organism>
<gene>
    <name evidence="6" type="ORF">NQ318_018982</name>
</gene>
<dbReference type="InterPro" id="IPR011705">
    <property type="entry name" value="BACK"/>
</dbReference>
<evidence type="ECO:0000256" key="3">
    <source>
        <dbReference type="ARBA" id="ARBA00023203"/>
    </source>
</evidence>
<dbReference type="Pfam" id="PF07707">
    <property type="entry name" value="BACK"/>
    <property type="match status" value="1"/>
</dbReference>
<dbReference type="InterPro" id="IPR006652">
    <property type="entry name" value="Kelch_1"/>
</dbReference>
<dbReference type="PANTHER" id="PTHR24412">
    <property type="entry name" value="KELCH PROTEIN"/>
    <property type="match status" value="1"/>
</dbReference>
<keyword evidence="3" id="KW-0009">Actin-binding</keyword>
<dbReference type="SUPFAM" id="SSF117281">
    <property type="entry name" value="Kelch motif"/>
    <property type="match status" value="1"/>
</dbReference>
<dbReference type="Gene3D" id="3.30.710.10">
    <property type="entry name" value="Potassium Channel Kv1.1, Chain A"/>
    <property type="match status" value="1"/>
</dbReference>
<keyword evidence="1" id="KW-0880">Kelch repeat</keyword>
<evidence type="ECO:0000256" key="1">
    <source>
        <dbReference type="ARBA" id="ARBA00022441"/>
    </source>
</evidence>
<dbReference type="GO" id="GO:0003779">
    <property type="term" value="F:actin binding"/>
    <property type="evidence" value="ECO:0007669"/>
    <property type="project" value="UniProtKB-KW"/>
</dbReference>
<comment type="caution">
    <text evidence="6">The sequence shown here is derived from an EMBL/GenBank/DDBJ whole genome shotgun (WGS) entry which is preliminary data.</text>
</comment>
<dbReference type="Proteomes" id="UP001162162">
    <property type="component" value="Unassembled WGS sequence"/>
</dbReference>
<feature type="region of interest" description="Disordered" evidence="4">
    <location>
        <begin position="1"/>
        <end position="25"/>
    </location>
</feature>
<dbReference type="SMART" id="SM00875">
    <property type="entry name" value="BACK"/>
    <property type="match status" value="1"/>
</dbReference>
<dbReference type="SMART" id="SM00225">
    <property type="entry name" value="BTB"/>
    <property type="match status" value="1"/>
</dbReference>
<feature type="domain" description="BTB" evidence="5">
    <location>
        <begin position="68"/>
        <end position="137"/>
    </location>
</feature>
<dbReference type="FunFam" id="1.25.40.420:FF:000001">
    <property type="entry name" value="Kelch-like family member 12"/>
    <property type="match status" value="1"/>
</dbReference>
<feature type="compositionally biased region" description="Basic residues" evidence="4">
    <location>
        <begin position="1"/>
        <end position="11"/>
    </location>
</feature>